<evidence type="ECO:0000256" key="2">
    <source>
        <dbReference type="ARBA" id="ARBA00008537"/>
    </source>
</evidence>
<feature type="transmembrane region" description="Helical" evidence="8">
    <location>
        <begin position="142"/>
        <end position="161"/>
    </location>
</feature>
<feature type="transmembrane region" description="Helical" evidence="8">
    <location>
        <begin position="361"/>
        <end position="381"/>
    </location>
</feature>
<comment type="subcellular location">
    <subcellularLocation>
        <location evidence="1">Cell membrane</location>
        <topology evidence="1">Multi-pass membrane protein</topology>
    </subcellularLocation>
</comment>
<organism evidence="10">
    <name type="scientific">Caulobacter sp. (strain K31)</name>
    <dbReference type="NCBI Taxonomy" id="366602"/>
    <lineage>
        <taxon>Bacteria</taxon>
        <taxon>Pseudomonadati</taxon>
        <taxon>Pseudomonadota</taxon>
        <taxon>Alphaproteobacteria</taxon>
        <taxon>Caulobacterales</taxon>
        <taxon>Caulobacteraceae</taxon>
        <taxon>Caulobacter</taxon>
    </lineage>
</organism>
<feature type="transmembrane region" description="Helical" evidence="8">
    <location>
        <begin position="233"/>
        <end position="253"/>
    </location>
</feature>
<feature type="domain" description="Major facilitator superfamily (MFS) profile" evidence="9">
    <location>
        <begin position="19"/>
        <end position="513"/>
    </location>
</feature>
<evidence type="ECO:0000313" key="10">
    <source>
        <dbReference type="EMBL" id="ABZ74520.1"/>
    </source>
</evidence>
<feature type="transmembrane region" description="Helical" evidence="8">
    <location>
        <begin position="21"/>
        <end position="45"/>
    </location>
</feature>
<geneLocation type="plasmid" evidence="10">
    <name>pCAUL02</name>
</geneLocation>
<feature type="transmembrane region" description="Helical" evidence="8">
    <location>
        <begin position="337"/>
        <end position="355"/>
    </location>
</feature>
<dbReference type="PANTHER" id="PTHR42718:SF9">
    <property type="entry name" value="MAJOR FACILITATOR SUPERFAMILY MULTIDRUG TRANSPORTER MFSC"/>
    <property type="match status" value="1"/>
</dbReference>
<name>B0T9X1_CAUSK</name>
<accession>B0T9X1</accession>
<dbReference type="Gene3D" id="1.20.1720.10">
    <property type="entry name" value="Multidrug resistance protein D"/>
    <property type="match status" value="1"/>
</dbReference>
<dbReference type="GO" id="GO:0005886">
    <property type="term" value="C:plasma membrane"/>
    <property type="evidence" value="ECO:0007669"/>
    <property type="project" value="UniProtKB-SubCell"/>
</dbReference>
<feature type="transmembrane region" description="Helical" evidence="8">
    <location>
        <begin position="491"/>
        <end position="512"/>
    </location>
</feature>
<dbReference type="AlphaFoldDB" id="B0T9X1"/>
<sequence length="537" mass="56446">MPQTEALFARYGSMYRWLATAAAMVSAIAVVLSSTIVNVAVPAIMGQFGIDQTRVQWLATGFLAAMTVTMLLSAWCERTFGQRQTMMVALGVFLFGSVLGGLAPDDTVLIVSRVIQGAAAGVIQPLAMVVMFQVFPPDKRGAAMGIFGIGVVLAPALGPWVGGLLMDSFDWRFLFYLGIPFGLGGITLANLFLPDRDPAAAKARLDWPALVWLSVALLALLETMSSGQRQGWASTPVLAGFAITMTCAAAFLVRESRIPHPLLDLRVFASPPFAAAAAVSFVLGAGLYGTTYLLPVFVQQIQNFTPTQAGLLLMPAGFVLVIVFPAAGMMSDRLSPGLLIGAGMAIFAYSSWLTAHVSADTAFWTLAWWTVIGRIGMGFVFPSLSSAALKVLPLELLSQGSGSMNFTRQLGGALGTSILGVIIERRTAFHGDALAATQTSDNSTTGNYLMEAARTVHAMGLGPLEQLPAAGWLLGQGVYYQAAAAAYRDGFLITAMVFAAALAPTFVLHRALSRVAGRSLTGSGSASGGEASRATKV</sequence>
<dbReference type="InterPro" id="IPR004638">
    <property type="entry name" value="EmrB-like"/>
</dbReference>
<dbReference type="KEGG" id="cak:Caul_5403"/>
<evidence type="ECO:0000256" key="7">
    <source>
        <dbReference type="ARBA" id="ARBA00023136"/>
    </source>
</evidence>
<keyword evidence="7 8" id="KW-0472">Membrane</keyword>
<dbReference type="OrthoDB" id="9812221at2"/>
<feature type="transmembrane region" description="Helical" evidence="8">
    <location>
        <begin position="265"/>
        <end position="289"/>
    </location>
</feature>
<keyword evidence="3" id="KW-0813">Transport</keyword>
<dbReference type="NCBIfam" id="TIGR00711">
    <property type="entry name" value="efflux_EmrB"/>
    <property type="match status" value="1"/>
</dbReference>
<keyword evidence="10" id="KW-0614">Plasmid</keyword>
<feature type="transmembrane region" description="Helical" evidence="8">
    <location>
        <begin position="205"/>
        <end position="221"/>
    </location>
</feature>
<feature type="transmembrane region" description="Helical" evidence="8">
    <location>
        <begin position="309"/>
        <end position="330"/>
    </location>
</feature>
<dbReference type="Pfam" id="PF07690">
    <property type="entry name" value="MFS_1"/>
    <property type="match status" value="1"/>
</dbReference>
<keyword evidence="4" id="KW-1003">Cell membrane</keyword>
<dbReference type="PANTHER" id="PTHR42718">
    <property type="entry name" value="MAJOR FACILITATOR SUPERFAMILY MULTIDRUG TRANSPORTER MFSC"/>
    <property type="match status" value="1"/>
</dbReference>
<dbReference type="SUPFAM" id="SSF103473">
    <property type="entry name" value="MFS general substrate transporter"/>
    <property type="match status" value="1"/>
</dbReference>
<evidence type="ECO:0000259" key="9">
    <source>
        <dbReference type="PROSITE" id="PS50850"/>
    </source>
</evidence>
<feature type="transmembrane region" description="Helical" evidence="8">
    <location>
        <begin position="115"/>
        <end position="135"/>
    </location>
</feature>
<reference evidence="10" key="1">
    <citation type="submission" date="2008-01" db="EMBL/GenBank/DDBJ databases">
        <title>Complete sequence of plasmid2 pCAUL02 of Caulobacter sp. K31.</title>
        <authorList>
            <consortium name="US DOE Joint Genome Institute"/>
            <person name="Copeland A."/>
            <person name="Lucas S."/>
            <person name="Lapidus A."/>
            <person name="Barry K."/>
            <person name="Glavina del Rio T."/>
            <person name="Dalin E."/>
            <person name="Tice H."/>
            <person name="Pitluck S."/>
            <person name="Bruce D."/>
            <person name="Goodwin L."/>
            <person name="Thompson L.S."/>
            <person name="Brettin T."/>
            <person name="Detter J.C."/>
            <person name="Han C."/>
            <person name="Schmutz J."/>
            <person name="Larimer F."/>
            <person name="Land M."/>
            <person name="Hauser L."/>
            <person name="Kyrpides N."/>
            <person name="Kim E."/>
            <person name="Stephens C."/>
            <person name="Richardson P."/>
        </authorList>
    </citation>
    <scope>NUCLEOTIDE SEQUENCE [LARGE SCALE GENOMIC DNA]</scope>
    <source>
        <plasmid evidence="10">K31</plasmid>
        <plasmid evidence="10">pCAUL02</plasmid>
    </source>
</reference>
<evidence type="ECO:0000256" key="4">
    <source>
        <dbReference type="ARBA" id="ARBA00022475"/>
    </source>
</evidence>
<feature type="transmembrane region" description="Helical" evidence="8">
    <location>
        <begin position="173"/>
        <end position="193"/>
    </location>
</feature>
<keyword evidence="5 8" id="KW-0812">Transmembrane</keyword>
<dbReference type="InterPro" id="IPR036259">
    <property type="entry name" value="MFS_trans_sf"/>
</dbReference>
<comment type="similarity">
    <text evidence="2">Belongs to the major facilitator superfamily. EmrB family.</text>
</comment>
<dbReference type="PRINTS" id="PR01036">
    <property type="entry name" value="TCRTETB"/>
</dbReference>
<proteinExistence type="inferred from homology"/>
<evidence type="ECO:0000256" key="1">
    <source>
        <dbReference type="ARBA" id="ARBA00004651"/>
    </source>
</evidence>
<keyword evidence="6 8" id="KW-1133">Transmembrane helix</keyword>
<evidence type="ECO:0000256" key="5">
    <source>
        <dbReference type="ARBA" id="ARBA00022692"/>
    </source>
</evidence>
<feature type="transmembrane region" description="Helical" evidence="8">
    <location>
        <begin position="57"/>
        <end position="75"/>
    </location>
</feature>
<evidence type="ECO:0000256" key="6">
    <source>
        <dbReference type="ARBA" id="ARBA00022989"/>
    </source>
</evidence>
<dbReference type="GO" id="GO:0022857">
    <property type="term" value="F:transmembrane transporter activity"/>
    <property type="evidence" value="ECO:0007669"/>
    <property type="project" value="InterPro"/>
</dbReference>
<dbReference type="CDD" id="cd17503">
    <property type="entry name" value="MFS_LmrB_MDR_like"/>
    <property type="match status" value="1"/>
</dbReference>
<gene>
    <name evidence="10" type="ordered locus">Caul_5403</name>
</gene>
<dbReference type="InterPro" id="IPR011701">
    <property type="entry name" value="MFS"/>
</dbReference>
<dbReference type="Gene3D" id="1.20.1250.20">
    <property type="entry name" value="MFS general substrate transporter like domains"/>
    <property type="match status" value="1"/>
</dbReference>
<evidence type="ECO:0000256" key="8">
    <source>
        <dbReference type="SAM" id="Phobius"/>
    </source>
</evidence>
<feature type="transmembrane region" description="Helical" evidence="8">
    <location>
        <begin position="87"/>
        <end position="103"/>
    </location>
</feature>
<protein>
    <submittedName>
        <fullName evidence="10">Drug resistance transporter, EmrB/QacA subfamily</fullName>
    </submittedName>
</protein>
<dbReference type="PROSITE" id="PS50850">
    <property type="entry name" value="MFS"/>
    <property type="match status" value="1"/>
</dbReference>
<dbReference type="EMBL" id="CP000929">
    <property type="protein sequence ID" value="ABZ74520.1"/>
    <property type="molecule type" value="Genomic_DNA"/>
</dbReference>
<dbReference type="eggNOG" id="COG2814">
    <property type="taxonomic scope" value="Bacteria"/>
</dbReference>
<dbReference type="InterPro" id="IPR020846">
    <property type="entry name" value="MFS_dom"/>
</dbReference>
<dbReference type="HOGENOM" id="CLU_000960_28_0_5"/>
<evidence type="ECO:0000256" key="3">
    <source>
        <dbReference type="ARBA" id="ARBA00022448"/>
    </source>
</evidence>